<dbReference type="RefSeq" id="WP_093274450.1">
    <property type="nucleotide sequence ID" value="NZ_FNOK01000048.1"/>
</dbReference>
<proteinExistence type="predicted"/>
<reference evidence="10" key="1">
    <citation type="submission" date="2016-10" db="EMBL/GenBank/DDBJ databases">
        <authorList>
            <person name="Varghese N."/>
            <person name="Submissions S."/>
        </authorList>
    </citation>
    <scope>NUCLEOTIDE SEQUENCE [LARGE SCALE GENOMIC DNA]</scope>
    <source>
        <strain evidence="10">CGMCC 4.3530</strain>
    </source>
</reference>
<evidence type="ECO:0000313" key="9">
    <source>
        <dbReference type="EMBL" id="SDZ13892.1"/>
    </source>
</evidence>
<dbReference type="AlphaFoldDB" id="A0A1H3QK25"/>
<dbReference type="Proteomes" id="UP000199529">
    <property type="component" value="Unassembled WGS sequence"/>
</dbReference>
<name>A0A1H3QK25_9PSEU</name>
<dbReference type="EMBL" id="FNOK01000048">
    <property type="protein sequence ID" value="SDZ13892.1"/>
    <property type="molecule type" value="Genomic_DNA"/>
</dbReference>
<evidence type="ECO:0000313" key="10">
    <source>
        <dbReference type="Proteomes" id="UP000199529"/>
    </source>
</evidence>
<keyword evidence="6 8" id="KW-0411">Iron-sulfur</keyword>
<accession>A0A1H3QK25</accession>
<dbReference type="OrthoDB" id="14703at2"/>
<keyword evidence="5 8" id="KW-0408">Iron</keyword>
<keyword evidence="3 8" id="KW-0479">Metal-binding</keyword>
<evidence type="ECO:0000256" key="3">
    <source>
        <dbReference type="ARBA" id="ARBA00022723"/>
    </source>
</evidence>
<dbReference type="GO" id="GO:0051538">
    <property type="term" value="F:3 iron, 4 sulfur cluster binding"/>
    <property type="evidence" value="ECO:0007669"/>
    <property type="project" value="UniProtKB-KW"/>
</dbReference>
<dbReference type="PRINTS" id="PR00352">
    <property type="entry name" value="3FE4SFRDOXIN"/>
</dbReference>
<comment type="function">
    <text evidence="8">Ferredoxins are iron-sulfur proteins that transfer electrons in a wide variety of metabolic reactions.</text>
</comment>
<dbReference type="SUPFAM" id="SSF54862">
    <property type="entry name" value="4Fe-4S ferredoxins"/>
    <property type="match status" value="1"/>
</dbReference>
<dbReference type="InterPro" id="IPR001080">
    <property type="entry name" value="3Fe4S_ferredoxin"/>
</dbReference>
<evidence type="ECO:0000256" key="4">
    <source>
        <dbReference type="ARBA" id="ARBA00022982"/>
    </source>
</evidence>
<evidence type="ECO:0000256" key="5">
    <source>
        <dbReference type="ARBA" id="ARBA00023004"/>
    </source>
</evidence>
<dbReference type="PANTHER" id="PTHR36923">
    <property type="entry name" value="FERREDOXIN"/>
    <property type="match status" value="1"/>
</dbReference>
<dbReference type="PANTHER" id="PTHR36923:SF3">
    <property type="entry name" value="FERREDOXIN"/>
    <property type="match status" value="1"/>
</dbReference>
<evidence type="ECO:0000256" key="6">
    <source>
        <dbReference type="ARBA" id="ARBA00023014"/>
    </source>
</evidence>
<organism evidence="9 10">
    <name type="scientific">Saccharopolyspora shandongensis</name>
    <dbReference type="NCBI Taxonomy" id="418495"/>
    <lineage>
        <taxon>Bacteria</taxon>
        <taxon>Bacillati</taxon>
        <taxon>Actinomycetota</taxon>
        <taxon>Actinomycetes</taxon>
        <taxon>Pseudonocardiales</taxon>
        <taxon>Pseudonocardiaceae</taxon>
        <taxon>Saccharopolyspora</taxon>
    </lineage>
</organism>
<dbReference type="STRING" id="418495.SAMN05216215_104835"/>
<dbReference type="GO" id="GO:0009055">
    <property type="term" value="F:electron transfer activity"/>
    <property type="evidence" value="ECO:0007669"/>
    <property type="project" value="UniProtKB-UniRule"/>
</dbReference>
<dbReference type="InterPro" id="IPR051269">
    <property type="entry name" value="Fe-S_cluster_ET"/>
</dbReference>
<evidence type="ECO:0000256" key="7">
    <source>
        <dbReference type="ARBA" id="ARBA00023291"/>
    </source>
</evidence>
<keyword evidence="7" id="KW-0003">3Fe-4S</keyword>
<keyword evidence="4 8" id="KW-0249">Electron transport</keyword>
<gene>
    <name evidence="9" type="ORF">SAMN05216215_104835</name>
</gene>
<dbReference type="Pfam" id="PF13370">
    <property type="entry name" value="Fer4_13"/>
    <property type="match status" value="1"/>
</dbReference>
<keyword evidence="10" id="KW-1185">Reference proteome</keyword>
<evidence type="ECO:0000256" key="1">
    <source>
        <dbReference type="ARBA" id="ARBA00001927"/>
    </source>
</evidence>
<protein>
    <recommendedName>
        <fullName evidence="8">Ferredoxin</fullName>
    </recommendedName>
</protein>
<evidence type="ECO:0000256" key="8">
    <source>
        <dbReference type="RuleBase" id="RU368020"/>
    </source>
</evidence>
<sequence>MRIIVDTEWCTGSGQCALTAADVFDQRDEDGTVVLLQPEPPAEAHEAVRQAALLCPTRAIQVVE</sequence>
<evidence type="ECO:0000256" key="2">
    <source>
        <dbReference type="ARBA" id="ARBA00022448"/>
    </source>
</evidence>
<dbReference type="Gene3D" id="3.30.70.20">
    <property type="match status" value="1"/>
</dbReference>
<comment type="cofactor">
    <cofactor evidence="1">
        <name>[3Fe-4S] cluster</name>
        <dbReference type="ChEBI" id="CHEBI:21137"/>
    </cofactor>
</comment>
<keyword evidence="2 8" id="KW-0813">Transport</keyword>
<dbReference type="GO" id="GO:0005506">
    <property type="term" value="F:iron ion binding"/>
    <property type="evidence" value="ECO:0007669"/>
    <property type="project" value="UniProtKB-UniRule"/>
</dbReference>